<protein>
    <recommendedName>
        <fullName evidence="2">MACPF-like domain-containing protein</fullName>
    </recommendedName>
</protein>
<gene>
    <name evidence="3" type="ORF">BC936DRAFT_137643</name>
</gene>
<dbReference type="EMBL" id="RBNI01001175">
    <property type="protein sequence ID" value="RUP50803.1"/>
    <property type="molecule type" value="Genomic_DNA"/>
</dbReference>
<comment type="caution">
    <text evidence="3">The sequence shown here is derived from an EMBL/GenBank/DDBJ whole genome shotgun (WGS) entry which is preliminary data.</text>
</comment>
<dbReference type="InterPro" id="IPR054586">
    <property type="entry name" value="MACPF_1_fungal"/>
</dbReference>
<evidence type="ECO:0000259" key="2">
    <source>
        <dbReference type="Pfam" id="PF22693"/>
    </source>
</evidence>
<evidence type="ECO:0000256" key="1">
    <source>
        <dbReference type="SAM" id="MobiDB-lite"/>
    </source>
</evidence>
<reference evidence="3 4" key="1">
    <citation type="journal article" date="2018" name="New Phytol.">
        <title>Phylogenomics of Endogonaceae and evolution of mycorrhizas within Mucoromycota.</title>
        <authorList>
            <person name="Chang Y."/>
            <person name="Desiro A."/>
            <person name="Na H."/>
            <person name="Sandor L."/>
            <person name="Lipzen A."/>
            <person name="Clum A."/>
            <person name="Barry K."/>
            <person name="Grigoriev I.V."/>
            <person name="Martin F.M."/>
            <person name="Stajich J.E."/>
            <person name="Smith M.E."/>
            <person name="Bonito G."/>
            <person name="Spatafora J.W."/>
        </authorList>
    </citation>
    <scope>NUCLEOTIDE SEQUENCE [LARGE SCALE GENOMIC DNA]</scope>
    <source>
        <strain evidence="3 4">GMNB39</strain>
    </source>
</reference>
<evidence type="ECO:0000313" key="3">
    <source>
        <dbReference type="EMBL" id="RUP50803.1"/>
    </source>
</evidence>
<dbReference type="Gene3D" id="2.80.10.50">
    <property type="match status" value="1"/>
</dbReference>
<dbReference type="AlphaFoldDB" id="A0A433DIX1"/>
<feature type="compositionally biased region" description="Polar residues" evidence="1">
    <location>
        <begin position="233"/>
        <end position="245"/>
    </location>
</feature>
<dbReference type="OrthoDB" id="2338404at2759"/>
<name>A0A433DIX1_9FUNG</name>
<keyword evidence="4" id="KW-1185">Reference proteome</keyword>
<feature type="region of interest" description="Disordered" evidence="1">
    <location>
        <begin position="233"/>
        <end position="262"/>
    </location>
</feature>
<evidence type="ECO:0000313" key="4">
    <source>
        <dbReference type="Proteomes" id="UP000268093"/>
    </source>
</evidence>
<dbReference type="SUPFAM" id="SSF82109">
    <property type="entry name" value="MIR domain"/>
    <property type="match status" value="1"/>
</dbReference>
<accession>A0A433DIX1</accession>
<feature type="region of interest" description="Disordered" evidence="1">
    <location>
        <begin position="184"/>
        <end position="208"/>
    </location>
</feature>
<feature type="domain" description="MACPF-like" evidence="2">
    <location>
        <begin position="75"/>
        <end position="291"/>
    </location>
</feature>
<sequence>MPHNGNGKQRNKTLSLNTKEYSIATFQRLGMGKAITTHWKPAPSAAFKINPDNPPLFEGPLHNITQEDLVCHTLWTKTFVENHMSSAAAELCGPLVSAELHGNEDDLNERGAYGSLKHTYHTETIIKAKVSLKKQNVLLEEDFRNALVKALAKVNRDEKRAPLKEVLTKFGYFWPVNLSLGGKDRTTTSSVNRGKKTAQKTSHETRAGLRAKSDGSLVGIGVSGAFESIAGSTSASGQVSESQKSLKMGGDPNLQSPEWKGSVNDPASWAIVDRDGVVPIWEMLDDDLGRDVEAVINATFNSQNLLLDQTYTIKNLETENYLSWKNYYYNHDGAGKIIVTAPEISGEKNEKIKWKFVPKNKDKKYLRYDDEFYLQPSTSKNDQYLHASSNHQAPVSKSYEGQVSLRRISGPEFIQTSDVWTIERSNDTYQDNHQDARNIDALMRRTAFVQKADVFRLKCSHKSYLGSHRVCMKDLRVKEKFAIKCSEVIMIPEERLDSEKAMWKIGTLSRLPYLDDTSKSHTWQASQKLRDDVATATHHLPSLPRGGM</sequence>
<dbReference type="Pfam" id="PF22693">
    <property type="entry name" value="MACPF_1"/>
    <property type="match status" value="1"/>
</dbReference>
<dbReference type="Proteomes" id="UP000268093">
    <property type="component" value="Unassembled WGS sequence"/>
</dbReference>
<proteinExistence type="predicted"/>
<dbReference type="InterPro" id="IPR036300">
    <property type="entry name" value="MIR_dom_sf"/>
</dbReference>
<organism evidence="3 4">
    <name type="scientific">Jimgerdemannia flammicorona</name>
    <dbReference type="NCBI Taxonomy" id="994334"/>
    <lineage>
        <taxon>Eukaryota</taxon>
        <taxon>Fungi</taxon>
        <taxon>Fungi incertae sedis</taxon>
        <taxon>Mucoromycota</taxon>
        <taxon>Mucoromycotina</taxon>
        <taxon>Endogonomycetes</taxon>
        <taxon>Endogonales</taxon>
        <taxon>Endogonaceae</taxon>
        <taxon>Jimgerdemannia</taxon>
    </lineage>
</organism>